<dbReference type="AlphaFoldDB" id="A0AAV3YPT8"/>
<evidence type="ECO:0000313" key="3">
    <source>
        <dbReference type="Proteomes" id="UP000735302"/>
    </source>
</evidence>
<name>A0AAV3YPT8_9GAST</name>
<protein>
    <submittedName>
        <fullName evidence="2">Uncharacterized protein</fullName>
    </submittedName>
</protein>
<sequence>MQALMSSAGAGLTLSQQTSYARIMANLQVRPQQGDLRLSGPPSSQGAYGETRIRGRRIPEDLREDSLSTVPPTPPAPSGLRYYLFIGSYRQH</sequence>
<gene>
    <name evidence="2" type="ORF">PoB_001124000</name>
</gene>
<proteinExistence type="predicted"/>
<evidence type="ECO:0000256" key="1">
    <source>
        <dbReference type="SAM" id="MobiDB-lite"/>
    </source>
</evidence>
<comment type="caution">
    <text evidence="2">The sequence shown here is derived from an EMBL/GenBank/DDBJ whole genome shotgun (WGS) entry which is preliminary data.</text>
</comment>
<dbReference type="Proteomes" id="UP000735302">
    <property type="component" value="Unassembled WGS sequence"/>
</dbReference>
<keyword evidence="3" id="KW-1185">Reference proteome</keyword>
<accession>A0AAV3YPT8</accession>
<feature type="region of interest" description="Disordered" evidence="1">
    <location>
        <begin position="31"/>
        <end position="56"/>
    </location>
</feature>
<dbReference type="EMBL" id="BLXT01001321">
    <property type="protein sequence ID" value="GFN84734.1"/>
    <property type="molecule type" value="Genomic_DNA"/>
</dbReference>
<organism evidence="2 3">
    <name type="scientific">Plakobranchus ocellatus</name>
    <dbReference type="NCBI Taxonomy" id="259542"/>
    <lineage>
        <taxon>Eukaryota</taxon>
        <taxon>Metazoa</taxon>
        <taxon>Spiralia</taxon>
        <taxon>Lophotrochozoa</taxon>
        <taxon>Mollusca</taxon>
        <taxon>Gastropoda</taxon>
        <taxon>Heterobranchia</taxon>
        <taxon>Euthyneura</taxon>
        <taxon>Panpulmonata</taxon>
        <taxon>Sacoglossa</taxon>
        <taxon>Placobranchoidea</taxon>
        <taxon>Plakobranchidae</taxon>
        <taxon>Plakobranchus</taxon>
    </lineage>
</organism>
<evidence type="ECO:0000313" key="2">
    <source>
        <dbReference type="EMBL" id="GFN84734.1"/>
    </source>
</evidence>
<reference evidence="2 3" key="1">
    <citation type="journal article" date="2021" name="Elife">
        <title>Chloroplast acquisition without the gene transfer in kleptoplastic sea slugs, Plakobranchus ocellatus.</title>
        <authorList>
            <person name="Maeda T."/>
            <person name="Takahashi S."/>
            <person name="Yoshida T."/>
            <person name="Shimamura S."/>
            <person name="Takaki Y."/>
            <person name="Nagai Y."/>
            <person name="Toyoda A."/>
            <person name="Suzuki Y."/>
            <person name="Arimoto A."/>
            <person name="Ishii H."/>
            <person name="Satoh N."/>
            <person name="Nishiyama T."/>
            <person name="Hasebe M."/>
            <person name="Maruyama T."/>
            <person name="Minagawa J."/>
            <person name="Obokata J."/>
            <person name="Shigenobu S."/>
        </authorList>
    </citation>
    <scope>NUCLEOTIDE SEQUENCE [LARGE SCALE GENOMIC DNA]</scope>
</reference>